<dbReference type="PANTHER" id="PTHR43513">
    <property type="entry name" value="DIHYDROOROTATE DEHYDROGENASE B (NAD(+)), ELECTRON TRANSFER SUBUNIT"/>
    <property type="match status" value="1"/>
</dbReference>
<dbReference type="InterPro" id="IPR023455">
    <property type="entry name" value="Dihydroorotate_DHASE_ETsu"/>
</dbReference>
<evidence type="ECO:0000256" key="2">
    <source>
        <dbReference type="ARBA" id="ARBA00022448"/>
    </source>
</evidence>
<dbReference type="GO" id="GO:0051537">
    <property type="term" value="F:2 iron, 2 sulfur cluster binding"/>
    <property type="evidence" value="ECO:0007669"/>
    <property type="project" value="UniProtKB-KW"/>
</dbReference>
<proteinExistence type="inferred from homology"/>
<keyword evidence="6 11" id="KW-0274">FAD</keyword>
<sequence>MTLPKHELIDGKVIRHEQIGSNDVYLLDIDIFTDAEQYAAGQFVQLQVPDGEILLRRPISIADVNGTRIILIYRAIGKGTKRLTRVQCGDTVNILAPLGHGFNLDCQKPLLVGGGLGIAPLILLAKRFKGKADILMGCKNAAEMDWPVKMYDNITAENIITTDDGSMGLKGFTAQHLPDVLAKKAYDKIFVCGPEIMMKSVAEIAKQHNIACEVSLEKRMACGLGACLSCTIETTRGRQKVCKDGPVFVSQEVFFNE</sequence>
<evidence type="ECO:0000259" key="14">
    <source>
        <dbReference type="PROSITE" id="PS51384"/>
    </source>
</evidence>
<feature type="binding site" evidence="11 12">
    <location>
        <begin position="79"/>
        <end position="80"/>
    </location>
    <ligand>
        <name>FAD</name>
        <dbReference type="ChEBI" id="CHEBI:57692"/>
    </ligand>
</feature>
<feature type="binding site" evidence="11 12">
    <location>
        <begin position="57"/>
        <end position="60"/>
    </location>
    <ligand>
        <name>FAD</name>
        <dbReference type="ChEBI" id="CHEBI:57692"/>
    </ligand>
</feature>
<dbReference type="CDD" id="cd06218">
    <property type="entry name" value="DHOD_e_trans"/>
    <property type="match status" value="1"/>
</dbReference>
<evidence type="ECO:0000256" key="11">
    <source>
        <dbReference type="HAMAP-Rule" id="MF_01211"/>
    </source>
</evidence>
<keyword evidence="16" id="KW-1185">Reference proteome</keyword>
<comment type="subunit">
    <text evidence="11">Heterotetramer of 2 PyrK and 2 PyrD type B subunits.</text>
</comment>
<dbReference type="InterPro" id="IPR050353">
    <property type="entry name" value="PyrK_electron_transfer"/>
</dbReference>
<dbReference type="Proteomes" id="UP000559117">
    <property type="component" value="Unassembled WGS sequence"/>
</dbReference>
<accession>A0A840UUP9</accession>
<dbReference type="PANTHER" id="PTHR43513:SF3">
    <property type="entry name" value="DIHYDROOROTATE DEHYDROGENASE B (NAD(+)), ELECTRON TRANSFER SUBUNIT-RELATED"/>
    <property type="match status" value="1"/>
</dbReference>
<keyword evidence="8 11" id="KW-0249">Electron transport</keyword>
<dbReference type="GO" id="GO:0050660">
    <property type="term" value="F:flavin adenine dinucleotide binding"/>
    <property type="evidence" value="ECO:0007669"/>
    <property type="project" value="InterPro"/>
</dbReference>
<comment type="similarity">
    <text evidence="1 11">Belongs to the PyrK family.</text>
</comment>
<comment type="function">
    <text evidence="11">Responsible for channeling the electrons from the oxidation of dihydroorotate from the FMN redox center in the PyrD type B subunit to the ultimate electron acceptor NAD(+).</text>
</comment>
<reference evidence="15 16" key="1">
    <citation type="submission" date="2020-08" db="EMBL/GenBank/DDBJ databases">
        <title>Genomic Encyclopedia of Type Strains, Phase IV (KMG-IV): sequencing the most valuable type-strain genomes for metagenomic binning, comparative biology and taxonomic classification.</title>
        <authorList>
            <person name="Goeker M."/>
        </authorList>
    </citation>
    <scope>NUCLEOTIDE SEQUENCE [LARGE SCALE GENOMIC DNA]</scope>
    <source>
        <strain evidence="15 16">DSM 24661</strain>
    </source>
</reference>
<dbReference type="GO" id="GO:0044205">
    <property type="term" value="P:'de novo' UMP biosynthetic process"/>
    <property type="evidence" value="ECO:0007669"/>
    <property type="project" value="UniProtKB-UniRule"/>
</dbReference>
<feature type="binding site" evidence="11 13">
    <location>
        <position position="227"/>
    </location>
    <ligand>
        <name>[2Fe-2S] cluster</name>
        <dbReference type="ChEBI" id="CHEBI:190135"/>
    </ligand>
</feature>
<evidence type="ECO:0000256" key="3">
    <source>
        <dbReference type="ARBA" id="ARBA00022630"/>
    </source>
</evidence>
<dbReference type="Gene3D" id="2.10.240.10">
    <property type="entry name" value="Dihydroorotate dehydrogenase, electron transfer subunit"/>
    <property type="match status" value="1"/>
</dbReference>
<gene>
    <name evidence="11" type="primary">pyrK</name>
    <name evidence="15" type="ORF">HNR32_001333</name>
</gene>
<feature type="binding site" evidence="11 13">
    <location>
        <position position="222"/>
    </location>
    <ligand>
        <name>[2Fe-2S] cluster</name>
        <dbReference type="ChEBI" id="CHEBI:190135"/>
    </ligand>
</feature>
<keyword evidence="4 11" id="KW-0001">2Fe-2S</keyword>
<feature type="domain" description="FAD-binding FR-type" evidence="14">
    <location>
        <begin position="6"/>
        <end position="104"/>
    </location>
</feature>
<dbReference type="SUPFAM" id="SSF52343">
    <property type="entry name" value="Ferredoxin reductase-like, C-terminal NADP-linked domain"/>
    <property type="match status" value="1"/>
</dbReference>
<dbReference type="Gene3D" id="3.40.50.80">
    <property type="entry name" value="Nucleotide-binding domain of ferredoxin-NADP reductase (FNR) module"/>
    <property type="match status" value="1"/>
</dbReference>
<evidence type="ECO:0000256" key="12">
    <source>
        <dbReference type="PIRSR" id="PIRSR006816-1"/>
    </source>
</evidence>
<dbReference type="InterPro" id="IPR037117">
    <property type="entry name" value="Dihydroorotate_DH_ele_sf"/>
</dbReference>
<feature type="binding site" evidence="11 13">
    <location>
        <position position="230"/>
    </location>
    <ligand>
        <name>[2Fe-2S] cluster</name>
        <dbReference type="ChEBI" id="CHEBI:190135"/>
    </ligand>
</feature>
<dbReference type="AlphaFoldDB" id="A0A840UUP9"/>
<dbReference type="GO" id="GO:0046872">
    <property type="term" value="F:metal ion binding"/>
    <property type="evidence" value="ECO:0007669"/>
    <property type="project" value="UniProtKB-KW"/>
</dbReference>
<dbReference type="InterPro" id="IPR019480">
    <property type="entry name" value="Dihydroorotate_DH_Fe-S-bd"/>
</dbReference>
<evidence type="ECO:0000256" key="10">
    <source>
        <dbReference type="ARBA" id="ARBA00023014"/>
    </source>
</evidence>
<dbReference type="Gene3D" id="2.40.30.10">
    <property type="entry name" value="Translation factors"/>
    <property type="match status" value="1"/>
</dbReference>
<dbReference type="InterPro" id="IPR017927">
    <property type="entry name" value="FAD-bd_FR_type"/>
</dbReference>
<evidence type="ECO:0000256" key="5">
    <source>
        <dbReference type="ARBA" id="ARBA00022723"/>
    </source>
</evidence>
<keyword evidence="10 11" id="KW-0411">Iron-sulfur</keyword>
<organism evidence="15 16">
    <name type="scientific">Pectinatus brassicae</name>
    <dbReference type="NCBI Taxonomy" id="862415"/>
    <lineage>
        <taxon>Bacteria</taxon>
        <taxon>Bacillati</taxon>
        <taxon>Bacillota</taxon>
        <taxon>Negativicutes</taxon>
        <taxon>Selenomonadales</taxon>
        <taxon>Selenomonadaceae</taxon>
        <taxon>Pectinatus</taxon>
    </lineage>
</organism>
<dbReference type="InterPro" id="IPR017938">
    <property type="entry name" value="Riboflavin_synthase-like_b-brl"/>
</dbReference>
<keyword evidence="3 11" id="KW-0285">Flavoprotein</keyword>
<evidence type="ECO:0000256" key="9">
    <source>
        <dbReference type="ARBA" id="ARBA00023004"/>
    </source>
</evidence>
<keyword evidence="7 11" id="KW-0665">Pyrimidine biosynthesis</keyword>
<dbReference type="InterPro" id="IPR039261">
    <property type="entry name" value="FNR_nucleotide-bd"/>
</dbReference>
<comment type="pathway">
    <text evidence="11">Pyrimidine metabolism; UMP biosynthesis via de novo pathway; orotate from (S)-dihydroorotate (NAD(+) route): step 1/1.</text>
</comment>
<evidence type="ECO:0000256" key="13">
    <source>
        <dbReference type="PIRSR" id="PIRSR006816-2"/>
    </source>
</evidence>
<dbReference type="Pfam" id="PF10418">
    <property type="entry name" value="DHODB_Fe-S_bind"/>
    <property type="match status" value="1"/>
</dbReference>
<dbReference type="UniPathway" id="UPA00070">
    <property type="reaction ID" value="UER00945"/>
</dbReference>
<dbReference type="RefSeq" id="WP_183860897.1">
    <property type="nucleotide sequence ID" value="NZ_JACHFH010000014.1"/>
</dbReference>
<dbReference type="NCBIfam" id="NF000798">
    <property type="entry name" value="PRK00054.1-3"/>
    <property type="match status" value="1"/>
</dbReference>
<dbReference type="PIRSF" id="PIRSF006816">
    <property type="entry name" value="Cyc3_hyd_g"/>
    <property type="match status" value="1"/>
</dbReference>
<keyword evidence="9 11" id="KW-0408">Iron</keyword>
<evidence type="ECO:0000313" key="15">
    <source>
        <dbReference type="EMBL" id="MBB5336185.1"/>
    </source>
</evidence>
<dbReference type="GO" id="GO:0016491">
    <property type="term" value="F:oxidoreductase activity"/>
    <property type="evidence" value="ECO:0007669"/>
    <property type="project" value="InterPro"/>
</dbReference>
<protein>
    <recommendedName>
        <fullName evidence="11">Dihydroorotate dehydrogenase B (NAD(+)), electron transfer subunit</fullName>
    </recommendedName>
    <alternativeName>
        <fullName evidence="11">Dihydroorotate oxidase B, electron transfer subunit</fullName>
    </alternativeName>
</protein>
<evidence type="ECO:0000256" key="7">
    <source>
        <dbReference type="ARBA" id="ARBA00022975"/>
    </source>
</evidence>
<dbReference type="GO" id="GO:0009055">
    <property type="term" value="F:electron transfer activity"/>
    <property type="evidence" value="ECO:0007669"/>
    <property type="project" value="UniProtKB-UniRule"/>
</dbReference>
<evidence type="ECO:0000256" key="4">
    <source>
        <dbReference type="ARBA" id="ARBA00022714"/>
    </source>
</evidence>
<comment type="cofactor">
    <cofactor evidence="13">
        <name>[2Fe-2S] cluster</name>
        <dbReference type="ChEBI" id="CHEBI:190135"/>
    </cofactor>
    <text evidence="13">Binds 1 [2Fe-2S] cluster per subunit.</text>
</comment>
<feature type="binding site" evidence="11 13">
    <location>
        <position position="242"/>
    </location>
    <ligand>
        <name>[2Fe-2S] cluster</name>
        <dbReference type="ChEBI" id="CHEBI:190135"/>
    </ligand>
</feature>
<evidence type="ECO:0000256" key="8">
    <source>
        <dbReference type="ARBA" id="ARBA00022982"/>
    </source>
</evidence>
<evidence type="ECO:0000256" key="1">
    <source>
        <dbReference type="ARBA" id="ARBA00006422"/>
    </source>
</evidence>
<comment type="cofactor">
    <cofactor evidence="11">
        <name>[2Fe-2S] cluster</name>
        <dbReference type="ChEBI" id="CHEBI:190135"/>
    </cofactor>
    <text evidence="11">Binds 1 [2Fe-2S] cluster per subunit.</text>
</comment>
<dbReference type="PROSITE" id="PS51384">
    <property type="entry name" value="FAD_FR"/>
    <property type="match status" value="1"/>
</dbReference>
<dbReference type="EMBL" id="JACHFH010000014">
    <property type="protein sequence ID" value="MBB5336185.1"/>
    <property type="molecule type" value="Genomic_DNA"/>
</dbReference>
<comment type="cofactor">
    <cofactor evidence="11 12">
        <name>FAD</name>
        <dbReference type="ChEBI" id="CHEBI:57692"/>
    </cofactor>
    <text evidence="11 12">Binds 1 FAD per subunit.</text>
</comment>
<dbReference type="HAMAP" id="MF_01211">
    <property type="entry name" value="DHODB_Fe_S_bind"/>
    <property type="match status" value="1"/>
</dbReference>
<feature type="binding site" evidence="11 12">
    <location>
        <begin position="72"/>
        <end position="74"/>
    </location>
    <ligand>
        <name>FAD</name>
        <dbReference type="ChEBI" id="CHEBI:57692"/>
    </ligand>
</feature>
<dbReference type="InterPro" id="IPR012165">
    <property type="entry name" value="Cyt_c3_hydrogenase_gsu"/>
</dbReference>
<comment type="caution">
    <text evidence="15">The sequence shown here is derived from an EMBL/GenBank/DDBJ whole genome shotgun (WGS) entry which is preliminary data.</text>
</comment>
<name>A0A840UUP9_9FIRM</name>
<evidence type="ECO:0000256" key="6">
    <source>
        <dbReference type="ARBA" id="ARBA00022827"/>
    </source>
</evidence>
<dbReference type="SUPFAM" id="SSF63380">
    <property type="entry name" value="Riboflavin synthase domain-like"/>
    <property type="match status" value="1"/>
</dbReference>
<evidence type="ECO:0000313" key="16">
    <source>
        <dbReference type="Proteomes" id="UP000559117"/>
    </source>
</evidence>
<keyword evidence="2 11" id="KW-0813">Transport</keyword>
<keyword evidence="5 11" id="KW-0479">Metal-binding</keyword>